<evidence type="ECO:0000313" key="2">
    <source>
        <dbReference type="Proteomes" id="UP000182680"/>
    </source>
</evidence>
<name>A0AA94HQV5_DESDE</name>
<sequence>MALEERRMNLQSSLPTVSFDFAGLVAWAQGMTSKYDGLVVTEEQVPEIKECMAEINKAKISLDNARKETVKKLSAPLKEFEAQIKKVTTIFDDTYKALGDQVQNFVEQEREKKREVVQGIITEELDAYNGEVQPFPIPVQDKWLNKSTSLKSIREAVQEIIAQRIESDRIRRQAEQARVERASAIEQAVKAANAERGIELSVAQFMTPRNSDLGTSLDTICAEIKTAADREVTRLDAIKNAMRTARPATAVSHAIQQPAGQMAAQAAPLPSVAVGPDKTMSIIITYSTAKEQEVRAALATLKGLCTSLSARLR</sequence>
<dbReference type="InterPro" id="IPR009785">
    <property type="entry name" value="Prophage_Lj928_Orf309"/>
</dbReference>
<protein>
    <recommendedName>
        <fullName evidence="3">DUF1351 domain-containing protein</fullName>
    </recommendedName>
</protein>
<organism evidence="1 2">
    <name type="scientific">Desulfovibrio desulfuricans</name>
    <dbReference type="NCBI Taxonomy" id="876"/>
    <lineage>
        <taxon>Bacteria</taxon>
        <taxon>Pseudomonadati</taxon>
        <taxon>Thermodesulfobacteriota</taxon>
        <taxon>Desulfovibrionia</taxon>
        <taxon>Desulfovibrionales</taxon>
        <taxon>Desulfovibrionaceae</taxon>
        <taxon>Desulfovibrio</taxon>
    </lineage>
</organism>
<dbReference type="EMBL" id="FPIW01000005">
    <property type="protein sequence ID" value="SFW23464.1"/>
    <property type="molecule type" value="Genomic_DNA"/>
</dbReference>
<evidence type="ECO:0000313" key="1">
    <source>
        <dbReference type="EMBL" id="SFW23464.1"/>
    </source>
</evidence>
<dbReference type="RefSeq" id="WP_072311285.1">
    <property type="nucleotide sequence ID" value="NZ_FPIW01000005.1"/>
</dbReference>
<comment type="caution">
    <text evidence="1">The sequence shown here is derived from an EMBL/GenBank/DDBJ whole genome shotgun (WGS) entry which is preliminary data.</text>
</comment>
<reference evidence="2" key="1">
    <citation type="submission" date="2016-11" db="EMBL/GenBank/DDBJ databases">
        <authorList>
            <person name="Jaros S."/>
            <person name="Januszkiewicz K."/>
            <person name="Wedrychowicz H."/>
        </authorList>
    </citation>
    <scope>NUCLEOTIDE SEQUENCE [LARGE SCALE GENOMIC DNA]</scope>
    <source>
        <strain evidence="2">DSM 7057</strain>
    </source>
</reference>
<accession>A0AA94HQV5</accession>
<dbReference type="AlphaFoldDB" id="A0AA94HQV5"/>
<dbReference type="Pfam" id="PF07083">
    <property type="entry name" value="DUF1351"/>
    <property type="match status" value="1"/>
</dbReference>
<dbReference type="Proteomes" id="UP000182680">
    <property type="component" value="Unassembled WGS sequence"/>
</dbReference>
<evidence type="ECO:0008006" key="3">
    <source>
        <dbReference type="Google" id="ProtNLM"/>
    </source>
</evidence>
<proteinExistence type="predicted"/>
<gene>
    <name evidence="1" type="ORF">SAMN02910291_00498</name>
</gene>